<evidence type="ECO:0000259" key="5">
    <source>
        <dbReference type="Pfam" id="PF00561"/>
    </source>
</evidence>
<dbReference type="EMBL" id="CP046172">
    <property type="protein sequence ID" value="QIS09177.1"/>
    <property type="molecule type" value="Genomic_DNA"/>
</dbReference>
<dbReference type="GO" id="GO:0016787">
    <property type="term" value="F:hydrolase activity"/>
    <property type="evidence" value="ECO:0007669"/>
    <property type="project" value="UniProtKB-KW"/>
</dbReference>
<feature type="chain" id="PRO_5039195219" evidence="4">
    <location>
        <begin position="31"/>
        <end position="510"/>
    </location>
</feature>
<evidence type="ECO:0000313" key="6">
    <source>
        <dbReference type="EMBL" id="QIS09177.1"/>
    </source>
</evidence>
<evidence type="ECO:0000256" key="2">
    <source>
        <dbReference type="ARBA" id="ARBA00022729"/>
    </source>
</evidence>
<reference evidence="6 7" key="1">
    <citation type="journal article" date="2019" name="ACS Chem. Biol.">
        <title>Identification and Mobilization of a Cryptic Antibiotic Biosynthesis Gene Locus from a Human-Pathogenic Nocardia Isolate.</title>
        <authorList>
            <person name="Herisse M."/>
            <person name="Ishida K."/>
            <person name="Porter J.L."/>
            <person name="Howden B."/>
            <person name="Hertweck C."/>
            <person name="Stinear T.P."/>
            <person name="Pidot S.J."/>
        </authorList>
    </citation>
    <scope>NUCLEOTIDE SEQUENCE [LARGE SCALE GENOMIC DNA]</scope>
    <source>
        <strain evidence="6 7">AUSMDU00012717</strain>
    </source>
</reference>
<dbReference type="SUPFAM" id="SSF53474">
    <property type="entry name" value="alpha/beta-Hydrolases"/>
    <property type="match status" value="1"/>
</dbReference>
<dbReference type="Gene3D" id="3.40.50.1820">
    <property type="entry name" value="alpha/beta hydrolase"/>
    <property type="match status" value="1"/>
</dbReference>
<feature type="signal peptide" evidence="4">
    <location>
        <begin position="1"/>
        <end position="30"/>
    </location>
</feature>
<organism evidence="6 7">
    <name type="scientific">Nocardia arthritidis</name>
    <dbReference type="NCBI Taxonomy" id="228602"/>
    <lineage>
        <taxon>Bacteria</taxon>
        <taxon>Bacillati</taxon>
        <taxon>Actinomycetota</taxon>
        <taxon>Actinomycetes</taxon>
        <taxon>Mycobacteriales</taxon>
        <taxon>Nocardiaceae</taxon>
        <taxon>Nocardia</taxon>
    </lineage>
</organism>
<dbReference type="AlphaFoldDB" id="A0A6G9Y7V8"/>
<evidence type="ECO:0000256" key="4">
    <source>
        <dbReference type="SAM" id="SignalP"/>
    </source>
</evidence>
<sequence>MLNRRKGTAKSQRILLPPTMIAAAVLLVTACTTEKPAPPPAPTLDRFYHQTVSWGSCDGYPGWRGLTEAGLDCARIMVPVDYADPNGETARIAISRLRAKGSKTGSLLTNPGGPGGPGLDLPIYLGKTPLSEHFDIIGIDVRGLGASTPLVQCQTAKERMTDLRVLNTGQLVEIDEAEEEHENYANSCLRRTGAALLAHVGTVDVARDFDVIRAVLGDAKLTYFGASYGTRIGSTYAEMFPDRVRAMVLDAPVDPTTNIVDPVASAGGFQAAFDAYAADCAKSPDCPLGTDPKQTTDAYRKLVLPLMERPAPTADKRGLDYTDAITATISAMYSPKLWPALTKGLTELAHGHGDGMQQEATSYQESADQGLNQAVRCLENIRVTDRVTAAEIDRRARAAGPAFDDGLRSKLSALDTCAFWPIPTNAQPHQPKAPGLPKIVVVAAKIDPATPYQGALHMAQAFNAALITFDGVQHGAAFTSGPCVDEPVIKYLTDLTPPPDTNCPARAAEH</sequence>
<accession>A0A6G9Y7V8</accession>
<dbReference type="KEGG" id="nah:F5544_06330"/>
<name>A0A6G9Y7V8_9NOCA</name>
<dbReference type="PANTHER" id="PTHR43248">
    <property type="entry name" value="2-SUCCINYL-6-HYDROXY-2,4-CYCLOHEXADIENE-1-CARBOXYLATE SYNTHASE"/>
    <property type="match status" value="1"/>
</dbReference>
<dbReference type="InterPro" id="IPR029058">
    <property type="entry name" value="AB_hydrolase_fold"/>
</dbReference>
<proteinExistence type="inferred from homology"/>
<dbReference type="InterPro" id="IPR000073">
    <property type="entry name" value="AB_hydrolase_1"/>
</dbReference>
<dbReference type="Pfam" id="PF00561">
    <property type="entry name" value="Abhydrolase_1"/>
    <property type="match status" value="1"/>
</dbReference>
<comment type="similarity">
    <text evidence="1">Belongs to the peptidase S33 family.</text>
</comment>
<protein>
    <submittedName>
        <fullName evidence="6">Alpha/beta fold hydrolase</fullName>
    </submittedName>
</protein>
<keyword evidence="2 4" id="KW-0732">Signal</keyword>
<dbReference type="PANTHER" id="PTHR43248:SF29">
    <property type="entry name" value="TRIPEPTIDYL AMINOPEPTIDASE"/>
    <property type="match status" value="1"/>
</dbReference>
<dbReference type="InterPro" id="IPR051601">
    <property type="entry name" value="Serine_prot/Carboxylest_S33"/>
</dbReference>
<evidence type="ECO:0000313" key="7">
    <source>
        <dbReference type="Proteomes" id="UP000503540"/>
    </source>
</evidence>
<dbReference type="RefSeq" id="WP_167472318.1">
    <property type="nucleotide sequence ID" value="NZ_CP046172.1"/>
</dbReference>
<feature type="domain" description="AB hydrolase-1" evidence="5">
    <location>
        <begin position="107"/>
        <end position="478"/>
    </location>
</feature>
<dbReference type="Proteomes" id="UP000503540">
    <property type="component" value="Chromosome"/>
</dbReference>
<evidence type="ECO:0000256" key="3">
    <source>
        <dbReference type="ARBA" id="ARBA00022801"/>
    </source>
</evidence>
<dbReference type="PROSITE" id="PS51257">
    <property type="entry name" value="PROKAR_LIPOPROTEIN"/>
    <property type="match status" value="1"/>
</dbReference>
<keyword evidence="3 6" id="KW-0378">Hydrolase</keyword>
<keyword evidence="7" id="KW-1185">Reference proteome</keyword>
<evidence type="ECO:0000256" key="1">
    <source>
        <dbReference type="ARBA" id="ARBA00010088"/>
    </source>
</evidence>
<gene>
    <name evidence="6" type="ORF">F5544_06330</name>
</gene>